<protein>
    <submittedName>
        <fullName evidence="2">Alpha/beta-hydrolase</fullName>
    </submittedName>
</protein>
<dbReference type="SUPFAM" id="SSF53474">
    <property type="entry name" value="alpha/beta-Hydrolases"/>
    <property type="match status" value="1"/>
</dbReference>
<evidence type="ECO:0000313" key="3">
    <source>
        <dbReference type="Proteomes" id="UP001391051"/>
    </source>
</evidence>
<dbReference type="Gene3D" id="3.40.50.1820">
    <property type="entry name" value="alpha/beta hydrolase"/>
    <property type="match status" value="1"/>
</dbReference>
<dbReference type="EMBL" id="JAQQWE010000011">
    <property type="protein sequence ID" value="KAK7936699.1"/>
    <property type="molecule type" value="Genomic_DNA"/>
</dbReference>
<dbReference type="Proteomes" id="UP001391051">
    <property type="component" value="Unassembled WGS sequence"/>
</dbReference>
<organism evidence="2 3">
    <name type="scientific">Apiospora aurea</name>
    <dbReference type="NCBI Taxonomy" id="335848"/>
    <lineage>
        <taxon>Eukaryota</taxon>
        <taxon>Fungi</taxon>
        <taxon>Dikarya</taxon>
        <taxon>Ascomycota</taxon>
        <taxon>Pezizomycotina</taxon>
        <taxon>Sordariomycetes</taxon>
        <taxon>Xylariomycetidae</taxon>
        <taxon>Amphisphaeriales</taxon>
        <taxon>Apiosporaceae</taxon>
        <taxon>Apiospora</taxon>
    </lineage>
</organism>
<feature type="domain" description="AB hydrolase-1" evidence="1">
    <location>
        <begin position="8"/>
        <end position="247"/>
    </location>
</feature>
<proteinExistence type="predicted"/>
<dbReference type="GeneID" id="92084421"/>
<dbReference type="PANTHER" id="PTHR37017">
    <property type="entry name" value="AB HYDROLASE-1 DOMAIN-CONTAINING PROTEIN-RELATED"/>
    <property type="match status" value="1"/>
</dbReference>
<name>A0ABR1PS66_9PEZI</name>
<sequence>MSAEQPTVVLVPGAWTAPEAYHKLRIALEAKAFTVHVPALPTNNGHRPPDSSFDDDVQAVRRVVQQLVENDGKEVIMLMHSYGGVVGTTALRGLARKDREVQGLPGGVVHLLYAAAFLLALNQNIRTVVQAVNLPRGSDGLVQFAADGTWFPTDPVSLLYQDLAPEDQEEQARLLKRGNAATLTGNATYEAWRDVPALYVRATEDGWLPPEFQDFCVKNAVDAGVAIRTAELRSGHSPYVNFAGELAEMVVQISKLGV</sequence>
<accession>A0ABR1PS66</accession>
<evidence type="ECO:0000313" key="2">
    <source>
        <dbReference type="EMBL" id="KAK7936699.1"/>
    </source>
</evidence>
<reference evidence="2 3" key="1">
    <citation type="submission" date="2023-01" db="EMBL/GenBank/DDBJ databases">
        <title>Analysis of 21 Apiospora genomes using comparative genomics revels a genus with tremendous synthesis potential of carbohydrate active enzymes and secondary metabolites.</title>
        <authorList>
            <person name="Sorensen T."/>
        </authorList>
    </citation>
    <scope>NUCLEOTIDE SEQUENCE [LARGE SCALE GENOMIC DNA]</scope>
    <source>
        <strain evidence="2 3">CBS 24483</strain>
    </source>
</reference>
<evidence type="ECO:0000259" key="1">
    <source>
        <dbReference type="Pfam" id="PF12697"/>
    </source>
</evidence>
<dbReference type="PANTHER" id="PTHR37017:SF10">
    <property type="entry name" value="AB HYDROLASE-1 DOMAIN-CONTAINING PROTEIN"/>
    <property type="match status" value="1"/>
</dbReference>
<dbReference type="InterPro" id="IPR029058">
    <property type="entry name" value="AB_hydrolase_fold"/>
</dbReference>
<gene>
    <name evidence="2" type="ORF">PG986_015137</name>
</gene>
<dbReference type="Pfam" id="PF12697">
    <property type="entry name" value="Abhydrolase_6"/>
    <property type="match status" value="1"/>
</dbReference>
<dbReference type="InterPro" id="IPR052897">
    <property type="entry name" value="Sec-Metab_Biosynth_Hydrolase"/>
</dbReference>
<dbReference type="RefSeq" id="XP_066692448.1">
    <property type="nucleotide sequence ID" value="XM_066851359.1"/>
</dbReference>
<dbReference type="InterPro" id="IPR000073">
    <property type="entry name" value="AB_hydrolase_1"/>
</dbReference>
<comment type="caution">
    <text evidence="2">The sequence shown here is derived from an EMBL/GenBank/DDBJ whole genome shotgun (WGS) entry which is preliminary data.</text>
</comment>
<keyword evidence="3" id="KW-1185">Reference proteome</keyword>